<keyword evidence="6 8" id="KW-1133">Transmembrane helix</keyword>
<evidence type="ECO:0000256" key="7">
    <source>
        <dbReference type="ARBA" id="ARBA00023136"/>
    </source>
</evidence>
<dbReference type="GO" id="GO:0015385">
    <property type="term" value="F:sodium:proton antiporter activity"/>
    <property type="evidence" value="ECO:0007669"/>
    <property type="project" value="TreeGrafter"/>
</dbReference>
<evidence type="ECO:0000256" key="2">
    <source>
        <dbReference type="ARBA" id="ARBA00009212"/>
    </source>
</evidence>
<protein>
    <submittedName>
        <fullName evidence="9">Multisubunit sodium/proton antiporter, MrpF subunit</fullName>
    </submittedName>
</protein>
<keyword evidence="5 8" id="KW-0812">Transmembrane</keyword>
<evidence type="ECO:0000256" key="5">
    <source>
        <dbReference type="ARBA" id="ARBA00022692"/>
    </source>
</evidence>
<dbReference type="AlphaFoldDB" id="A0A1H4D422"/>
<keyword evidence="7 8" id="KW-0472">Membrane</keyword>
<evidence type="ECO:0000313" key="9">
    <source>
        <dbReference type="EMBL" id="SEA67250.1"/>
    </source>
</evidence>
<evidence type="ECO:0000256" key="6">
    <source>
        <dbReference type="ARBA" id="ARBA00022989"/>
    </source>
</evidence>
<dbReference type="Proteomes" id="UP000198703">
    <property type="component" value="Unassembled WGS sequence"/>
</dbReference>
<proteinExistence type="inferred from homology"/>
<dbReference type="STRING" id="89524.SAMN05444370_10922"/>
<keyword evidence="10" id="KW-1185">Reference proteome</keyword>
<dbReference type="Pfam" id="PF04066">
    <property type="entry name" value="MrpF_PhaF"/>
    <property type="match status" value="1"/>
</dbReference>
<reference evidence="9 10" key="1">
    <citation type="submission" date="2016-10" db="EMBL/GenBank/DDBJ databases">
        <authorList>
            <person name="de Groot N.N."/>
        </authorList>
    </citation>
    <scope>NUCLEOTIDE SEQUENCE [LARGE SCALE GENOMIC DNA]</scope>
    <source>
        <strain evidence="9 10">DSM 15345</strain>
    </source>
</reference>
<evidence type="ECO:0000313" key="10">
    <source>
        <dbReference type="Proteomes" id="UP000198703"/>
    </source>
</evidence>
<dbReference type="PANTHER" id="PTHR34702:SF1">
    <property type="entry name" value="NA(+)_H(+) ANTIPORTER SUBUNIT F"/>
    <property type="match status" value="1"/>
</dbReference>
<keyword evidence="3" id="KW-0813">Transport</keyword>
<dbReference type="PANTHER" id="PTHR34702">
    <property type="entry name" value="NA(+)/H(+) ANTIPORTER SUBUNIT F1"/>
    <property type="match status" value="1"/>
</dbReference>
<evidence type="ECO:0000256" key="1">
    <source>
        <dbReference type="ARBA" id="ARBA00004651"/>
    </source>
</evidence>
<comment type="subcellular location">
    <subcellularLocation>
        <location evidence="1">Cell membrane</location>
        <topology evidence="1">Multi-pass membrane protein</topology>
    </subcellularLocation>
</comment>
<accession>A0A1H4D422</accession>
<comment type="similarity">
    <text evidence="2">Belongs to the CPA3 antiporters (TC 2.A.63) subunit F family.</text>
</comment>
<dbReference type="RefSeq" id="WP_093254362.1">
    <property type="nucleotide sequence ID" value="NZ_FNQM01000009.1"/>
</dbReference>
<gene>
    <name evidence="9" type="ORF">SAMN05444370_10922</name>
</gene>
<keyword evidence="4" id="KW-1003">Cell membrane</keyword>
<evidence type="ECO:0000256" key="8">
    <source>
        <dbReference type="SAM" id="Phobius"/>
    </source>
</evidence>
<feature type="transmembrane region" description="Helical" evidence="8">
    <location>
        <begin position="6"/>
        <end position="24"/>
    </location>
</feature>
<sequence>MSLLALTAELGSWIVIAAMALTLLRLALGPTIADRAVALELLSALMVSFAALRAAASGVSAYLDVATALAITGFLATLAFARYVARRGRLAARPAGEGGGA</sequence>
<dbReference type="GO" id="GO:0005886">
    <property type="term" value="C:plasma membrane"/>
    <property type="evidence" value="ECO:0007669"/>
    <property type="project" value="UniProtKB-SubCell"/>
</dbReference>
<feature type="transmembrane region" description="Helical" evidence="8">
    <location>
        <begin position="62"/>
        <end position="85"/>
    </location>
</feature>
<organism evidence="9 10">
    <name type="scientific">Rubrimonas cliftonensis</name>
    <dbReference type="NCBI Taxonomy" id="89524"/>
    <lineage>
        <taxon>Bacteria</taxon>
        <taxon>Pseudomonadati</taxon>
        <taxon>Pseudomonadota</taxon>
        <taxon>Alphaproteobacteria</taxon>
        <taxon>Rhodobacterales</taxon>
        <taxon>Paracoccaceae</taxon>
        <taxon>Rubrimonas</taxon>
    </lineage>
</organism>
<dbReference type="EMBL" id="FNQM01000009">
    <property type="protein sequence ID" value="SEA67250.1"/>
    <property type="molecule type" value="Genomic_DNA"/>
</dbReference>
<evidence type="ECO:0000256" key="4">
    <source>
        <dbReference type="ARBA" id="ARBA00022475"/>
    </source>
</evidence>
<name>A0A1H4D422_9RHOB</name>
<feature type="transmembrane region" description="Helical" evidence="8">
    <location>
        <begin position="36"/>
        <end position="56"/>
    </location>
</feature>
<dbReference type="InterPro" id="IPR007208">
    <property type="entry name" value="MrpF/PhaF-like"/>
</dbReference>
<evidence type="ECO:0000256" key="3">
    <source>
        <dbReference type="ARBA" id="ARBA00022448"/>
    </source>
</evidence>